<accession>A0ABQ8LB44</accession>
<gene>
    <name evidence="2" type="ORF">H4Q32_025693</name>
</gene>
<feature type="region of interest" description="Disordered" evidence="1">
    <location>
        <begin position="93"/>
        <end position="112"/>
    </location>
</feature>
<name>A0ABQ8LB44_LABRO</name>
<evidence type="ECO:0000256" key="1">
    <source>
        <dbReference type="SAM" id="MobiDB-lite"/>
    </source>
</evidence>
<feature type="compositionally biased region" description="Acidic residues" evidence="1">
    <location>
        <begin position="1"/>
        <end position="16"/>
    </location>
</feature>
<keyword evidence="3" id="KW-1185">Reference proteome</keyword>
<dbReference type="Proteomes" id="UP000830375">
    <property type="component" value="Unassembled WGS sequence"/>
</dbReference>
<feature type="region of interest" description="Disordered" evidence="1">
    <location>
        <begin position="1"/>
        <end position="27"/>
    </location>
</feature>
<dbReference type="EMBL" id="JACTAM010000050">
    <property type="protein sequence ID" value="KAI2647978.1"/>
    <property type="molecule type" value="Genomic_DNA"/>
</dbReference>
<proteinExistence type="predicted"/>
<sequence>MSSAANDEELWVESIEDSQQQQSQTGEAIHDKSNIFVYQSTCLASKSPCPSGISDWPLPKILEELFKSHILVPSGATHEELFNLLCENVDIQTPLSPSPPPSGKQSVQKRKNFEPASVSATDALKQACGPSSAQISHSTIQNNDPVLSALSIIQASISDMNSRIQALDQCFTKSCSHLLLVSPLLDLDVDEHLSLLNSAWLDVLNETALLKPFKHKPKSAFFSKRAAKSAKATYFSNLILYNQSRPKVLISLINSVFNPPVNTMSVASVALCESFSRFFKDKVAYNSSTELPIPSPLFASWNVLEPVSLQSLKDTIAKLKPSSFSYDVIHPRFLKQIVDSVGPGLVSFFNKCLSTGVKKSEVIVFGLSENMKASDFDLGPLSAFRSSQLWNLCVLLDDTLKFDKQISTVIGSRFYHTPPEKFEILRPEPPFNSTF</sequence>
<reference evidence="2 3" key="1">
    <citation type="submission" date="2022-01" db="EMBL/GenBank/DDBJ databases">
        <title>A high-quality chromosome-level genome assembly of rohu carp, Labeo rohita.</title>
        <authorList>
            <person name="Arick M.A. II"/>
            <person name="Hsu C.-Y."/>
            <person name="Magbanua Z."/>
            <person name="Pechanova O."/>
            <person name="Grover C."/>
            <person name="Miller E."/>
            <person name="Thrash A."/>
            <person name="Ezzel L."/>
            <person name="Alam S."/>
            <person name="Benzie J."/>
            <person name="Hamilton M."/>
            <person name="Karsi A."/>
            <person name="Lawrence M.L."/>
            <person name="Peterson D.G."/>
        </authorList>
    </citation>
    <scope>NUCLEOTIDE SEQUENCE [LARGE SCALE GENOMIC DNA]</scope>
    <source>
        <strain evidence="3">BAU-BD-2019</strain>
        <tissue evidence="2">Blood</tissue>
    </source>
</reference>
<organism evidence="2 3">
    <name type="scientific">Labeo rohita</name>
    <name type="common">Indian major carp</name>
    <name type="synonym">Cyprinus rohita</name>
    <dbReference type="NCBI Taxonomy" id="84645"/>
    <lineage>
        <taxon>Eukaryota</taxon>
        <taxon>Metazoa</taxon>
        <taxon>Chordata</taxon>
        <taxon>Craniata</taxon>
        <taxon>Vertebrata</taxon>
        <taxon>Euteleostomi</taxon>
        <taxon>Actinopterygii</taxon>
        <taxon>Neopterygii</taxon>
        <taxon>Teleostei</taxon>
        <taxon>Ostariophysi</taxon>
        <taxon>Cypriniformes</taxon>
        <taxon>Cyprinidae</taxon>
        <taxon>Labeoninae</taxon>
        <taxon>Labeonini</taxon>
        <taxon>Labeo</taxon>
    </lineage>
</organism>
<evidence type="ECO:0000313" key="3">
    <source>
        <dbReference type="Proteomes" id="UP000830375"/>
    </source>
</evidence>
<comment type="caution">
    <text evidence="2">The sequence shown here is derived from an EMBL/GenBank/DDBJ whole genome shotgun (WGS) entry which is preliminary data.</text>
</comment>
<protein>
    <submittedName>
        <fullName evidence="2">Solute carrier family 25 member 35</fullName>
    </submittedName>
</protein>
<evidence type="ECO:0000313" key="2">
    <source>
        <dbReference type="EMBL" id="KAI2647978.1"/>
    </source>
</evidence>